<name>T1JN27_STRMM</name>
<evidence type="ECO:0000256" key="6">
    <source>
        <dbReference type="ARBA" id="ARBA00022824"/>
    </source>
</evidence>
<feature type="compositionally biased region" description="Basic and acidic residues" evidence="13">
    <location>
        <begin position="1596"/>
        <end position="1607"/>
    </location>
</feature>
<evidence type="ECO:0000256" key="11">
    <source>
        <dbReference type="ARBA" id="ARBA00024615"/>
    </source>
</evidence>
<sequence length="2046" mass="230515">MPWLAGELPFKSTICKYLLQRYLGDFLQEKGSYEQLSVGLFDGTASLTDVHLDVDTLNEIGETYRLPVEFVDGYIANISVSVPWLSILKESSYVEVQGLSVTVQPKQRLNDGSMFDWSSMATSIQLAQECLKQDLGSDSETVNQSFEGLEIFAQAIESILCRIKVRFLDTVVRVEHVPKDSQHGVAVEFRFKKIDYFDEAGTEEFVNKNCQKNIYENPAFHNKKFYVEGFSFYTDEFPTHARTYARSVSSNDSVDSRKSIDLFATAPVSPDLPPQHSEFENSTDMDDFSNPTSNVAAVGPNPVLAGKFLGRQEICLKLKQVDSVPGPKVATELSLNLCTLFLTPRQVHILLNLASGLLSPGRQSHYSKFTDKHSMSWLGMEDNSNVAPTKQSRNKPMEPVDFIRVEEELQKQMKPIAVGKSLDHRQGWSTHCLEDSDDEFLPMTTHRMSSSVTSDATSVSETTTNDDLNNSHSFNLGGSELTQYKIQISNLNVFILHEDVMTSTTENSDCVAQSSVDQMKNTAETFFADFTELTHRGTSNFEAGRNEFANICKFNHLRLSAYPVKIEGNECTVSSICTSLVTLSCGTMEVVECLMIDKPLKTGENRTEGLWEYCDLLVFDSKSERSQMDSCFRMKVSHAESVGRIRRHRLNLPKTEIQINLEQCRVELDISIVDRISDLLNPQPMYNQCQQRPILCPQTAQACFNQAVDEGDVNSDYVLSAKISAPLLSIFVRFPVPDLRALHDMDRLPWWKRNIRPDIFQIDLTSTIWSTAFNSKQSNSVIEVRWKDADGYYMASAELPKIHFFQATADVQGGSNETEFSCSRLLIKINPVKPPLVVEEDLDDNLDSMPLSSMDTIVQISNNRHPEPSPFSQRNAFYEKQPGDKPECKDSLPDNDQRVMPGDKAEMALFMETTSSNCRFCLDLNLPNWSACLLDKDFYEVVYNRIVNDLFLWEPAAPKPRMTCNKSGNYLPNFNIHGMSSNVFHSFSPKLDLNAELDSNSNSDDDDDERIYYSVYDARKQRKHENPKQIGQNKVAVTIRTNQGRLTLFTPTKEDKDKEITGYCGEIHLQIEDGLCYILSGFQGQRDCSFICLQLNKGAIFHNGLQKCTIEYPQLQNIAMSDVAHLFPTVYHSQPGLFTKLSGCVGTGRDSLDMVSMAIKVNLDQSTNIKTFKVALGISDATLRYKMTPTIQCCVSQFADFFNVRDEYVAGYKEPDIVTELHLNLWSCSVDYRPVNLPLRVALTMESLCISSNIAAHASISRLRFIGEELCLFLSQNCNATQVDLKKDYVEVIDVNFCDLSKQDVTFQQEKVIPTFDKEANEWESGIPLTDIKIALSGINIRTCSDTFCALQDLIAYFTNYGDIINEECKKSAIDELLLMNEDLKTQEEQVHDLMAEAMKESNSNVQSSDGAFVASPSRQEAAGATGEVFLFPDEAVQSSGNDPCPLTLPDDDANSDSDDFLILENDPGVGIMPVSGEPEVRILTTEPISLIENYFTIPMTKTDQLKAPKDFPLPEERYTLRDMSITWHMYGGTDFRPVNQKKKQKTQNGDNRAFQDFSTLKVSFSPASEAVDLTCNNESSANRNRNNNNRPTRNWKHEGGPGRDHDKHIELQLNKVRFQYEKYPISALKGVWQILLIQDVEVRDRLASSQFNKFLYQYSSETVPRQTHANMIVIKSVHTRSKPYVPQLECDVKMSMLPIRLNIDQDALLFLFDFCSEIVSRNSYIAERDEKQQQPVMGVHSTSSSPPTHCDEIWNDSPQQTLNETRESMDTNSSNSPTFFRSFTFSPEVLIRLDYHGKHVDMEQGTLAGLIMGLGQLNNSEIRLKRLSYRHGMLGIEKLVAFAFAEWMQDIKKTQLPGLLGGVGPMHSLLQLIQGIRDLIWLPVEQYKRDGRIVRGIQRGANSFTTSTAMAVLELTNRLVQTIQCAAETAYDMVSSGPSVKKTRAIQNYHPKKPSQPADIREGIASACQIVKDGFSETANVLYAVTSEEHRHKGIPGAVGGVLRQIPPTVVKPFIITAEATSNVLGGMRHQLQPDVRREAAEKWR</sequence>
<evidence type="ECO:0000256" key="4">
    <source>
        <dbReference type="ARBA" id="ARBA00018070"/>
    </source>
</evidence>
<comment type="catalytic activity">
    <reaction evidence="10">
        <text>a 1,2-diacyl-sn-glycero-3-phospho-L-serine(in) = a 1,2-diacyl-sn-glycero-3-phospho-L-serine(out)</text>
        <dbReference type="Rhea" id="RHEA:38663"/>
        <dbReference type="ChEBI" id="CHEBI:57262"/>
    </reaction>
</comment>
<evidence type="ECO:0000256" key="12">
    <source>
        <dbReference type="SAM" id="Coils"/>
    </source>
</evidence>
<dbReference type="GO" id="GO:0061908">
    <property type="term" value="C:phagophore"/>
    <property type="evidence" value="ECO:0007669"/>
    <property type="project" value="TreeGrafter"/>
</dbReference>
<keyword evidence="6" id="KW-0256">Endoplasmic reticulum</keyword>
<feature type="region of interest" description="Disordered" evidence="13">
    <location>
        <begin position="1731"/>
        <end position="1751"/>
    </location>
</feature>
<dbReference type="GO" id="GO:0032266">
    <property type="term" value="F:phosphatidylinositol-3-phosphate binding"/>
    <property type="evidence" value="ECO:0007669"/>
    <property type="project" value="TreeGrafter"/>
</dbReference>
<keyword evidence="12" id="KW-0175">Coiled coil</keyword>
<proteinExistence type="inferred from homology"/>
<dbReference type="GO" id="GO:0000045">
    <property type="term" value="P:autophagosome assembly"/>
    <property type="evidence" value="ECO:0007669"/>
    <property type="project" value="TreeGrafter"/>
</dbReference>
<dbReference type="InterPro" id="IPR026849">
    <property type="entry name" value="ATG2"/>
</dbReference>
<dbReference type="Pfam" id="PF13329">
    <property type="entry name" value="ATG2_CAD"/>
    <property type="match status" value="2"/>
</dbReference>
<dbReference type="GO" id="GO:0034045">
    <property type="term" value="C:phagophore assembly site membrane"/>
    <property type="evidence" value="ECO:0007669"/>
    <property type="project" value="UniProtKB-SubCell"/>
</dbReference>
<reference evidence="15" key="1">
    <citation type="submission" date="2011-05" db="EMBL/GenBank/DDBJ databases">
        <authorList>
            <person name="Richards S.R."/>
            <person name="Qu J."/>
            <person name="Jiang H."/>
            <person name="Jhangiani S.N."/>
            <person name="Agravi P."/>
            <person name="Goodspeed R."/>
            <person name="Gross S."/>
            <person name="Mandapat C."/>
            <person name="Jackson L."/>
            <person name="Mathew T."/>
            <person name="Pu L."/>
            <person name="Thornton R."/>
            <person name="Saada N."/>
            <person name="Wilczek-Boney K.B."/>
            <person name="Lee S."/>
            <person name="Kovar C."/>
            <person name="Wu Y."/>
            <person name="Scherer S.E."/>
            <person name="Worley K.C."/>
            <person name="Muzny D.M."/>
            <person name="Gibbs R."/>
        </authorList>
    </citation>
    <scope>NUCLEOTIDE SEQUENCE</scope>
    <source>
        <strain evidence="15">Brora</strain>
    </source>
</reference>
<organism evidence="14 15">
    <name type="scientific">Strigamia maritima</name>
    <name type="common">European centipede</name>
    <name type="synonym">Geophilus maritimus</name>
    <dbReference type="NCBI Taxonomy" id="126957"/>
    <lineage>
        <taxon>Eukaryota</taxon>
        <taxon>Metazoa</taxon>
        <taxon>Ecdysozoa</taxon>
        <taxon>Arthropoda</taxon>
        <taxon>Myriapoda</taxon>
        <taxon>Chilopoda</taxon>
        <taxon>Pleurostigmophora</taxon>
        <taxon>Geophilomorpha</taxon>
        <taxon>Linotaeniidae</taxon>
        <taxon>Strigamia</taxon>
    </lineage>
</organism>
<protein>
    <recommendedName>
        <fullName evidence="4">Autophagy-related protein 2</fullName>
    </recommendedName>
</protein>
<evidence type="ECO:0000256" key="3">
    <source>
        <dbReference type="ARBA" id="ARBA00009714"/>
    </source>
</evidence>
<evidence type="ECO:0000256" key="2">
    <source>
        <dbReference type="ARBA" id="ARBA00004623"/>
    </source>
</evidence>
<dbReference type="EMBL" id="AFFK01020674">
    <property type="status" value="NOT_ANNOTATED_CDS"/>
    <property type="molecule type" value="Genomic_DNA"/>
</dbReference>
<dbReference type="Proteomes" id="UP000014500">
    <property type="component" value="Unassembled WGS sequence"/>
</dbReference>
<dbReference type="eggNOG" id="KOG2993">
    <property type="taxonomic scope" value="Eukaryota"/>
</dbReference>
<evidence type="ECO:0000256" key="9">
    <source>
        <dbReference type="ARBA" id="ARBA00023136"/>
    </source>
</evidence>
<keyword evidence="15" id="KW-1185">Reference proteome</keyword>
<dbReference type="OMA" id="VDNHFCL"/>
<evidence type="ECO:0000256" key="13">
    <source>
        <dbReference type="SAM" id="MobiDB-lite"/>
    </source>
</evidence>
<feature type="coiled-coil region" evidence="12">
    <location>
        <begin position="1370"/>
        <end position="1401"/>
    </location>
</feature>
<evidence type="ECO:0000256" key="10">
    <source>
        <dbReference type="ARBA" id="ARBA00024479"/>
    </source>
</evidence>
<dbReference type="GO" id="GO:0000422">
    <property type="term" value="P:autophagy of mitochondrion"/>
    <property type="evidence" value="ECO:0007669"/>
    <property type="project" value="TreeGrafter"/>
</dbReference>
<dbReference type="PANTHER" id="PTHR13190">
    <property type="entry name" value="AUTOPHAGY-RELATED 2, ISOFORM A"/>
    <property type="match status" value="1"/>
</dbReference>
<evidence type="ECO:0000256" key="5">
    <source>
        <dbReference type="ARBA" id="ARBA00022448"/>
    </source>
</evidence>
<dbReference type="GO" id="GO:0061723">
    <property type="term" value="P:glycophagy"/>
    <property type="evidence" value="ECO:0007669"/>
    <property type="project" value="TreeGrafter"/>
</dbReference>
<dbReference type="GO" id="GO:0006869">
    <property type="term" value="P:lipid transport"/>
    <property type="evidence" value="ECO:0007669"/>
    <property type="project" value="UniProtKB-KW"/>
</dbReference>
<evidence type="ECO:0000313" key="14">
    <source>
        <dbReference type="EnsemblMetazoa" id="SMAR015256-PA"/>
    </source>
</evidence>
<dbReference type="PhylomeDB" id="T1JN27"/>
<dbReference type="STRING" id="126957.T1JN27"/>
<feature type="region of interest" description="Disordered" evidence="13">
    <location>
        <begin position="863"/>
        <end position="896"/>
    </location>
</feature>
<keyword evidence="5" id="KW-0813">Transport</keyword>
<dbReference type="EnsemblMetazoa" id="SMAR015256-RA">
    <property type="protein sequence ID" value="SMAR015256-PA"/>
    <property type="gene ID" value="SMAR015256"/>
</dbReference>
<dbReference type="GO" id="GO:0043495">
    <property type="term" value="F:protein-membrane adaptor activity"/>
    <property type="evidence" value="ECO:0007669"/>
    <property type="project" value="TreeGrafter"/>
</dbReference>
<keyword evidence="9" id="KW-0472">Membrane</keyword>
<dbReference type="GO" id="GO:0061709">
    <property type="term" value="P:reticulophagy"/>
    <property type="evidence" value="ECO:0007669"/>
    <property type="project" value="TreeGrafter"/>
</dbReference>
<feature type="region of interest" description="Disordered" evidence="13">
    <location>
        <begin position="1576"/>
        <end position="1607"/>
    </location>
</feature>
<evidence type="ECO:0000256" key="7">
    <source>
        <dbReference type="ARBA" id="ARBA00023006"/>
    </source>
</evidence>
<feature type="compositionally biased region" description="Basic and acidic residues" evidence="13">
    <location>
        <begin position="881"/>
        <end position="896"/>
    </location>
</feature>
<dbReference type="PANTHER" id="PTHR13190:SF1">
    <property type="entry name" value="AUTOPHAGY-RELATED 2, ISOFORM A"/>
    <property type="match status" value="1"/>
</dbReference>
<evidence type="ECO:0000313" key="15">
    <source>
        <dbReference type="Proteomes" id="UP000014500"/>
    </source>
</evidence>
<dbReference type="HOGENOM" id="CLU_001781_0_0_1"/>
<evidence type="ECO:0000256" key="8">
    <source>
        <dbReference type="ARBA" id="ARBA00023055"/>
    </source>
</evidence>
<reference evidence="14" key="2">
    <citation type="submission" date="2015-02" db="UniProtKB">
        <authorList>
            <consortium name="EnsemblMetazoa"/>
        </authorList>
    </citation>
    <scope>IDENTIFICATION</scope>
</reference>
<accession>T1JN27</accession>
<keyword evidence="8" id="KW-0445">Lipid transport</keyword>
<dbReference type="GO" id="GO:0005789">
    <property type="term" value="C:endoplasmic reticulum membrane"/>
    <property type="evidence" value="ECO:0007669"/>
    <property type="project" value="UniProtKB-SubCell"/>
</dbReference>
<comment type="similarity">
    <text evidence="3">Belongs to the ATG2 family.</text>
</comment>
<feature type="compositionally biased region" description="Low complexity" evidence="13">
    <location>
        <begin position="1577"/>
        <end position="1593"/>
    </location>
</feature>
<dbReference type="GO" id="GO:0034727">
    <property type="term" value="P:piecemeal microautophagy of the nucleus"/>
    <property type="evidence" value="ECO:0007669"/>
    <property type="project" value="TreeGrafter"/>
</dbReference>
<evidence type="ECO:0000256" key="1">
    <source>
        <dbReference type="ARBA" id="ARBA00004406"/>
    </source>
</evidence>
<keyword evidence="7" id="KW-0072">Autophagy</keyword>
<comment type="catalytic activity">
    <reaction evidence="11">
        <text>a 1,2-diacyl-sn-glycero-3-phosphoethanolamine(in) = a 1,2-diacyl-sn-glycero-3-phosphoethanolamine(out)</text>
        <dbReference type="Rhea" id="RHEA:38895"/>
        <dbReference type="ChEBI" id="CHEBI:64612"/>
    </reaction>
</comment>
<comment type="subcellular location">
    <subcellularLocation>
        <location evidence="1">Endoplasmic reticulum membrane</location>
        <topology evidence="1">Peripheral membrane protein</topology>
    </subcellularLocation>
    <subcellularLocation>
        <location evidence="2">Preautophagosomal structure membrane</location>
        <topology evidence="2">Peripheral membrane protein</topology>
    </subcellularLocation>
</comment>